<reference evidence="1 2" key="1">
    <citation type="journal article" date="2014" name="Genome Announc.">
        <title>Draft Genome Sequence of the Algicidal Bacterium Mangrovimonas yunxiaonensis Strain LY01.</title>
        <authorList>
            <person name="Li Y."/>
            <person name="Zhu H."/>
            <person name="Li C."/>
            <person name="Zhang H."/>
            <person name="Chen Z."/>
            <person name="Zheng W."/>
            <person name="Xu H."/>
            <person name="Zheng T."/>
        </authorList>
    </citation>
    <scope>NUCLEOTIDE SEQUENCE [LARGE SCALE GENOMIC DNA]</scope>
    <source>
        <strain evidence="1 2">LY01</strain>
    </source>
</reference>
<evidence type="ECO:0000313" key="2">
    <source>
        <dbReference type="Proteomes" id="UP000028521"/>
    </source>
</evidence>
<reference evidence="2" key="2">
    <citation type="submission" date="2014-07" db="EMBL/GenBank/DDBJ databases">
        <title>Genome sequence of Mangrovimonas yunxiaonensis.</title>
        <authorList>
            <person name="Li Y."/>
            <person name="Zheng T."/>
        </authorList>
    </citation>
    <scope>NUCLEOTIDE SEQUENCE [LARGE SCALE GENOMIC DNA]</scope>
    <source>
        <strain evidence="2">LY01</strain>
    </source>
</reference>
<name>A0A084TND3_9FLAO</name>
<dbReference type="PROSITE" id="PS51257">
    <property type="entry name" value="PROKAR_LIPOPROTEIN"/>
    <property type="match status" value="1"/>
</dbReference>
<dbReference type="RefSeq" id="WP_036117980.1">
    <property type="nucleotide sequence ID" value="NZ_BMET01000002.1"/>
</dbReference>
<accession>A0A084TND3</accession>
<comment type="caution">
    <text evidence="1">The sequence shown here is derived from an EMBL/GenBank/DDBJ whole genome shotgun (WGS) entry which is preliminary data.</text>
</comment>
<evidence type="ECO:0000313" key="1">
    <source>
        <dbReference type="EMBL" id="KFB02219.1"/>
    </source>
</evidence>
<proteinExistence type="predicted"/>
<dbReference type="InterPro" id="IPR025348">
    <property type="entry name" value="DUF4252"/>
</dbReference>
<dbReference type="STRING" id="1197477.IA57_00865"/>
<keyword evidence="2" id="KW-1185">Reference proteome</keyword>
<dbReference type="EMBL" id="JPFK01000002">
    <property type="protein sequence ID" value="KFB02219.1"/>
    <property type="molecule type" value="Genomic_DNA"/>
</dbReference>
<dbReference type="AlphaFoldDB" id="A0A084TND3"/>
<dbReference type="Proteomes" id="UP000028521">
    <property type="component" value="Unassembled WGS sequence"/>
</dbReference>
<dbReference type="eggNOG" id="ENOG5032TIK">
    <property type="taxonomic scope" value="Bacteria"/>
</dbReference>
<protein>
    <recommendedName>
        <fullName evidence="3">DUF4252 domain-containing protein</fullName>
    </recommendedName>
</protein>
<sequence length="183" mass="20482">MKQSIKKHLYGLLACLMLVSCNNQETLQTYFVDRQETPNFTSADLPTSIVSLEETLLTDDQKDAYQSIKRLNFLGYKIKDTSNLADFNAEVSKVKNILNGSNYNDLMEFNSHGGKVVVKYLGDDEKVDEFIVFGNSKDMGFGIVRVLGDDMSPAKIMALTEALKNADIDEDQLKGLTNFFVGE</sequence>
<gene>
    <name evidence="1" type="ORF">IA57_00865</name>
</gene>
<organism evidence="1 2">
    <name type="scientific">Mangrovimonas yunxiaonensis</name>
    <dbReference type="NCBI Taxonomy" id="1197477"/>
    <lineage>
        <taxon>Bacteria</taxon>
        <taxon>Pseudomonadati</taxon>
        <taxon>Bacteroidota</taxon>
        <taxon>Flavobacteriia</taxon>
        <taxon>Flavobacteriales</taxon>
        <taxon>Flavobacteriaceae</taxon>
        <taxon>Mangrovimonas</taxon>
    </lineage>
</organism>
<dbReference type="Pfam" id="PF14060">
    <property type="entry name" value="DUF4252"/>
    <property type="match status" value="1"/>
</dbReference>
<evidence type="ECO:0008006" key="3">
    <source>
        <dbReference type="Google" id="ProtNLM"/>
    </source>
</evidence>